<sequence>MTARPTETDVQAVLDQICTAWAAGDADAFAAPYAEDATVAMRGVFHQGRAAVRDHMAAGFAGPLRGSQGVDTPQDVRVDGDTAIVVSRAGILFAGETELPAERAVLATWVLLRRDGRWQIAAYANTPAQ</sequence>
<reference evidence="2 3" key="1">
    <citation type="submission" date="2020-08" db="EMBL/GenBank/DDBJ databases">
        <title>Sequencing the genomes of 1000 actinobacteria strains.</title>
        <authorList>
            <person name="Klenk H.-P."/>
        </authorList>
    </citation>
    <scope>NUCLEOTIDE SEQUENCE [LARGE SCALE GENOMIC DNA]</scope>
    <source>
        <strain evidence="2 3">DSM 102122</strain>
    </source>
</reference>
<gene>
    <name evidence="2" type="ORF">HD601_001018</name>
</gene>
<dbReference type="Gene3D" id="3.10.450.50">
    <property type="match status" value="1"/>
</dbReference>
<dbReference type="Proteomes" id="UP000542813">
    <property type="component" value="Unassembled WGS sequence"/>
</dbReference>
<dbReference type="EMBL" id="JACHMM010000001">
    <property type="protein sequence ID" value="MBB5786443.1"/>
    <property type="molecule type" value="Genomic_DNA"/>
</dbReference>
<dbReference type="Pfam" id="PF13577">
    <property type="entry name" value="SnoaL_4"/>
    <property type="match status" value="1"/>
</dbReference>
<dbReference type="InterPro" id="IPR037401">
    <property type="entry name" value="SnoaL-like"/>
</dbReference>
<proteinExistence type="predicted"/>
<evidence type="ECO:0000313" key="3">
    <source>
        <dbReference type="Proteomes" id="UP000542813"/>
    </source>
</evidence>
<keyword evidence="3" id="KW-1185">Reference proteome</keyword>
<accession>A0A7W9GMK3</accession>
<name>A0A7W9GMK3_9ACTN</name>
<dbReference type="SUPFAM" id="SSF54427">
    <property type="entry name" value="NTF2-like"/>
    <property type="match status" value="1"/>
</dbReference>
<evidence type="ECO:0000313" key="2">
    <source>
        <dbReference type="EMBL" id="MBB5786443.1"/>
    </source>
</evidence>
<dbReference type="AlphaFoldDB" id="A0A7W9GMK3"/>
<dbReference type="RefSeq" id="WP_184819893.1">
    <property type="nucleotide sequence ID" value="NZ_JACHMM010000001.1"/>
</dbReference>
<feature type="domain" description="SnoaL-like" evidence="1">
    <location>
        <begin position="7"/>
        <end position="122"/>
    </location>
</feature>
<dbReference type="NCBIfam" id="TIGR02246">
    <property type="entry name" value="SgcJ/EcaC family oxidoreductase"/>
    <property type="match status" value="1"/>
</dbReference>
<organism evidence="2 3">
    <name type="scientific">Jiangella mangrovi</name>
    <dbReference type="NCBI Taxonomy" id="1524084"/>
    <lineage>
        <taxon>Bacteria</taxon>
        <taxon>Bacillati</taxon>
        <taxon>Actinomycetota</taxon>
        <taxon>Actinomycetes</taxon>
        <taxon>Jiangellales</taxon>
        <taxon>Jiangellaceae</taxon>
        <taxon>Jiangella</taxon>
    </lineage>
</organism>
<protein>
    <submittedName>
        <fullName evidence="2">Uncharacterized protein (TIGR02246 family)</fullName>
    </submittedName>
</protein>
<dbReference type="InterPro" id="IPR032710">
    <property type="entry name" value="NTF2-like_dom_sf"/>
</dbReference>
<evidence type="ECO:0000259" key="1">
    <source>
        <dbReference type="Pfam" id="PF13577"/>
    </source>
</evidence>
<comment type="caution">
    <text evidence="2">The sequence shown here is derived from an EMBL/GenBank/DDBJ whole genome shotgun (WGS) entry which is preliminary data.</text>
</comment>
<dbReference type="InterPro" id="IPR011944">
    <property type="entry name" value="Steroid_delta5-4_isomerase"/>
</dbReference>